<dbReference type="GO" id="GO:0005737">
    <property type="term" value="C:cytoplasm"/>
    <property type="evidence" value="ECO:0007669"/>
    <property type="project" value="TreeGrafter"/>
</dbReference>
<dbReference type="Pfam" id="PF01433">
    <property type="entry name" value="Peptidase_M1"/>
    <property type="match status" value="1"/>
</dbReference>
<feature type="domain" description="ERAP1-like C-terminal" evidence="13">
    <location>
        <begin position="567"/>
        <end position="884"/>
    </location>
</feature>
<accession>A0A4P9YL07</accession>
<evidence type="ECO:0000256" key="3">
    <source>
        <dbReference type="ARBA" id="ARBA00022670"/>
    </source>
</evidence>
<dbReference type="Gene3D" id="1.10.390.10">
    <property type="entry name" value="Neutral Protease Domain 2"/>
    <property type="match status" value="1"/>
</dbReference>
<dbReference type="EMBL" id="ML005103">
    <property type="protein sequence ID" value="RKP20165.1"/>
    <property type="molecule type" value="Genomic_DNA"/>
</dbReference>
<dbReference type="Pfam" id="PF17900">
    <property type="entry name" value="Peptidase_M1_N"/>
    <property type="match status" value="1"/>
</dbReference>
<dbReference type="FunFam" id="2.60.40.1730:FF:000013">
    <property type="entry name" value="Aminopeptidase"/>
    <property type="match status" value="1"/>
</dbReference>
<evidence type="ECO:0000259" key="13">
    <source>
        <dbReference type="Pfam" id="PF11838"/>
    </source>
</evidence>
<dbReference type="InterPro" id="IPR045357">
    <property type="entry name" value="Aminopeptidase_N-like_N"/>
</dbReference>
<keyword evidence="3 11" id="KW-0645">Protease</keyword>
<dbReference type="InterPro" id="IPR014782">
    <property type="entry name" value="Peptidase_M1_dom"/>
</dbReference>
<dbReference type="GO" id="GO:0016020">
    <property type="term" value="C:membrane"/>
    <property type="evidence" value="ECO:0007669"/>
    <property type="project" value="TreeGrafter"/>
</dbReference>
<dbReference type="PRINTS" id="PR00756">
    <property type="entry name" value="ALADIPTASE"/>
</dbReference>
<evidence type="ECO:0000256" key="2">
    <source>
        <dbReference type="ARBA" id="ARBA00022438"/>
    </source>
</evidence>
<dbReference type="FunFam" id="1.10.390.10:FF:000006">
    <property type="entry name" value="Puromycin-sensitive aminopeptidase"/>
    <property type="match status" value="1"/>
</dbReference>
<evidence type="ECO:0000259" key="14">
    <source>
        <dbReference type="Pfam" id="PF17900"/>
    </source>
</evidence>
<dbReference type="Pfam" id="PF11838">
    <property type="entry name" value="ERAP1_C"/>
    <property type="match status" value="1"/>
</dbReference>
<name>A0A4P9YL07_ROZAC</name>
<feature type="domain" description="Aminopeptidase N-like N-terminal" evidence="14">
    <location>
        <begin position="45"/>
        <end position="227"/>
    </location>
</feature>
<dbReference type="AlphaFoldDB" id="A0A4P9YL07"/>
<dbReference type="InterPro" id="IPR050344">
    <property type="entry name" value="Peptidase_M1_aminopeptidases"/>
</dbReference>
<dbReference type="SUPFAM" id="SSF55486">
    <property type="entry name" value="Metalloproteases ('zincins'), catalytic domain"/>
    <property type="match status" value="1"/>
</dbReference>
<comment type="similarity">
    <text evidence="1 11">Belongs to the peptidase M1 family.</text>
</comment>
<keyword evidence="7 11" id="KW-0482">Metalloprotease</keyword>
<evidence type="ECO:0000256" key="5">
    <source>
        <dbReference type="ARBA" id="ARBA00022801"/>
    </source>
</evidence>
<dbReference type="Gene3D" id="2.60.40.1910">
    <property type="match status" value="1"/>
</dbReference>
<dbReference type="GO" id="GO:0008270">
    <property type="term" value="F:zinc ion binding"/>
    <property type="evidence" value="ECO:0007669"/>
    <property type="project" value="UniProtKB-UniRule"/>
</dbReference>
<evidence type="ECO:0000256" key="6">
    <source>
        <dbReference type="ARBA" id="ARBA00022833"/>
    </source>
</evidence>
<feature type="site" description="Transition state stabilizer" evidence="10">
    <location>
        <position position="419"/>
    </location>
</feature>
<evidence type="ECO:0000256" key="10">
    <source>
        <dbReference type="PIRSR" id="PIRSR634016-4"/>
    </source>
</evidence>
<keyword evidence="5 11" id="KW-0378">Hydrolase</keyword>
<dbReference type="EC" id="3.4.11.-" evidence="11"/>
<dbReference type="GO" id="GO:0043171">
    <property type="term" value="P:peptide catabolic process"/>
    <property type="evidence" value="ECO:0007669"/>
    <property type="project" value="TreeGrafter"/>
</dbReference>
<evidence type="ECO:0000256" key="7">
    <source>
        <dbReference type="ARBA" id="ARBA00023049"/>
    </source>
</evidence>
<evidence type="ECO:0000259" key="12">
    <source>
        <dbReference type="Pfam" id="PF01433"/>
    </source>
</evidence>
<evidence type="ECO:0000256" key="8">
    <source>
        <dbReference type="PIRSR" id="PIRSR634016-1"/>
    </source>
</evidence>
<feature type="active site" description="Proton acceptor" evidence="8">
    <location>
        <position position="334"/>
    </location>
</feature>
<reference evidence="16" key="1">
    <citation type="journal article" date="2018" name="Nat. Microbiol.">
        <title>Leveraging single-cell genomics to expand the fungal tree of life.</title>
        <authorList>
            <person name="Ahrendt S.R."/>
            <person name="Quandt C.A."/>
            <person name="Ciobanu D."/>
            <person name="Clum A."/>
            <person name="Salamov A."/>
            <person name="Andreopoulos B."/>
            <person name="Cheng J.F."/>
            <person name="Woyke T."/>
            <person name="Pelin A."/>
            <person name="Henrissat B."/>
            <person name="Reynolds N.K."/>
            <person name="Benny G.L."/>
            <person name="Smith M.E."/>
            <person name="James T.Y."/>
            <person name="Grigoriev I.V."/>
        </authorList>
    </citation>
    <scope>NUCLEOTIDE SEQUENCE [LARGE SCALE GENOMIC DNA]</scope>
    <source>
        <strain evidence="16">CSF55</strain>
    </source>
</reference>
<dbReference type="InterPro" id="IPR042097">
    <property type="entry name" value="Aminopeptidase_N-like_N_sf"/>
</dbReference>
<evidence type="ECO:0000256" key="11">
    <source>
        <dbReference type="RuleBase" id="RU364040"/>
    </source>
</evidence>
<evidence type="ECO:0000256" key="1">
    <source>
        <dbReference type="ARBA" id="ARBA00010136"/>
    </source>
</evidence>
<dbReference type="InterPro" id="IPR024571">
    <property type="entry name" value="ERAP1-like_C_dom"/>
</dbReference>
<organism evidence="15 16">
    <name type="scientific">Rozella allomycis (strain CSF55)</name>
    <dbReference type="NCBI Taxonomy" id="988480"/>
    <lineage>
        <taxon>Eukaryota</taxon>
        <taxon>Fungi</taxon>
        <taxon>Fungi incertae sedis</taxon>
        <taxon>Cryptomycota</taxon>
        <taxon>Cryptomycota incertae sedis</taxon>
        <taxon>Rozella</taxon>
    </lineage>
</organism>
<evidence type="ECO:0000313" key="16">
    <source>
        <dbReference type="Proteomes" id="UP000281549"/>
    </source>
</evidence>
<dbReference type="CDD" id="cd09601">
    <property type="entry name" value="M1_APN-Q_like"/>
    <property type="match status" value="1"/>
</dbReference>
<dbReference type="InterPro" id="IPR027268">
    <property type="entry name" value="Peptidase_M4/M1_CTD_sf"/>
</dbReference>
<dbReference type="InterPro" id="IPR001930">
    <property type="entry name" value="Peptidase_M1"/>
</dbReference>
<dbReference type="SUPFAM" id="SSF63737">
    <property type="entry name" value="Leukotriene A4 hydrolase N-terminal domain"/>
    <property type="match status" value="1"/>
</dbReference>
<dbReference type="GO" id="GO:0005615">
    <property type="term" value="C:extracellular space"/>
    <property type="evidence" value="ECO:0007669"/>
    <property type="project" value="TreeGrafter"/>
</dbReference>
<dbReference type="PANTHER" id="PTHR11533:SF299">
    <property type="entry name" value="AMINOPEPTIDASE"/>
    <property type="match status" value="1"/>
</dbReference>
<feature type="binding site" evidence="9">
    <location>
        <position position="337"/>
    </location>
    <ligand>
        <name>Zn(2+)</name>
        <dbReference type="ChEBI" id="CHEBI:29105"/>
        <note>catalytic</note>
    </ligand>
</feature>
<dbReference type="GO" id="GO:0070006">
    <property type="term" value="F:metalloaminopeptidase activity"/>
    <property type="evidence" value="ECO:0007669"/>
    <property type="project" value="TreeGrafter"/>
</dbReference>
<keyword evidence="2 11" id="KW-0031">Aminopeptidase</keyword>
<evidence type="ECO:0000256" key="4">
    <source>
        <dbReference type="ARBA" id="ARBA00022723"/>
    </source>
</evidence>
<keyword evidence="6 9" id="KW-0862">Zinc</keyword>
<dbReference type="Gene3D" id="1.25.50.20">
    <property type="match status" value="1"/>
</dbReference>
<protein>
    <recommendedName>
        <fullName evidence="11">Aminopeptidase</fullName>
        <ecNumber evidence="11">3.4.11.-</ecNumber>
    </recommendedName>
</protein>
<dbReference type="PANTHER" id="PTHR11533">
    <property type="entry name" value="PROTEASE M1 ZINC METALLOPROTEASE"/>
    <property type="match status" value="1"/>
</dbReference>
<keyword evidence="4 9" id="KW-0479">Metal-binding</keyword>
<comment type="cofactor">
    <cofactor evidence="9 11">
        <name>Zn(2+)</name>
        <dbReference type="ChEBI" id="CHEBI:29105"/>
    </cofactor>
    <text evidence="9 11">Binds 1 zinc ion per subunit.</text>
</comment>
<dbReference type="GO" id="GO:0006508">
    <property type="term" value="P:proteolysis"/>
    <property type="evidence" value="ECO:0007669"/>
    <property type="project" value="UniProtKB-KW"/>
</dbReference>
<feature type="binding site" evidence="9">
    <location>
        <position position="356"/>
    </location>
    <ligand>
        <name>Zn(2+)</name>
        <dbReference type="ChEBI" id="CHEBI:29105"/>
        <note>catalytic</note>
    </ligand>
</feature>
<evidence type="ECO:0000313" key="15">
    <source>
        <dbReference type="EMBL" id="RKP20165.1"/>
    </source>
</evidence>
<dbReference type="Proteomes" id="UP000281549">
    <property type="component" value="Unassembled WGS sequence"/>
</dbReference>
<evidence type="ECO:0000256" key="9">
    <source>
        <dbReference type="PIRSR" id="PIRSR634016-3"/>
    </source>
</evidence>
<feature type="binding site" evidence="9">
    <location>
        <position position="333"/>
    </location>
    <ligand>
        <name>Zn(2+)</name>
        <dbReference type="ChEBI" id="CHEBI:29105"/>
        <note>catalytic</note>
    </ligand>
</feature>
<sequence length="904" mass="103971">MAMTFSNYSYHKLETSSVPGFVCSSKSPFSRHSAEKVRLPESITPIHYELKLNVNMPKEFSFSGLNKILVNVNEPTREVFFHSVDLNIHKVYIENTEGEKFEAIKFDPIDTEMIKATFSKELVPHLYTLFIEFSGIITDQLRGFYKSSYEFNGKTYWLASTHFEPMAARRAFPCFDEPLFKATFQLQITCSKEFVALSNTQPLETIEVDEEFKTVKYEITPKMSTYLVTYVIGPLESVTAMSGSKKISVWTRIGDSHRANYALNCAKGILKYYEELFGIEFPLSKVDLVAISSFAMGAMENWGLITFRDTALLYDEKESSEANKQRVAVVVAHELAHQWFGNLVTMKWWNDLWLNEGFASFMEYFGVNSVEPDWQMFDQMLVDAGYGAFSIDASSYSHPIAGNVTLLEEIETLFDLVSYNKGAMMIKMLQTWVDSISPGYFFKRIRYHLSKYKYSNADTNDLMNSIQTDLINVDIESFMESWDRLTGYPIVKIKEDGGKTILSQSKYLNFPFNKNLKERLANELGIDLPVANNAIWPIPLTGITKDGKLFTLYFDQQEMVFNNTIAKLNVGQMGFYRVLYPMKTLKALKINFHQLSTSDRAGIIHDVLAFALSGQLHFKTAMDFLTVLKYEREYVVWKLALSKLSEFTQILDSTAHIERFRGFIKDLMQPSINEYLTRVLQGDDRFTHLEELFVSMMFESGVIHGNQVRHFHLPHLLSLFENLRAGRVTIDEIPNHSKGAVYITGALFGDDQSYDYILEEYLKSNFAVQQQRLLTALSYAPQEYRKLQTLKLSISDKVRTQDSEILMAQVGAHSFTGRVLAWELLEQNHEYIYKTIASSGFDRFIKNVCAKFVSKKHLDEIFLFFKHHPLPPSNRAIAQAVESVDGAEKWLKENEKMLEKFNSQ</sequence>
<dbReference type="GO" id="GO:0042277">
    <property type="term" value="F:peptide binding"/>
    <property type="evidence" value="ECO:0007669"/>
    <property type="project" value="TreeGrafter"/>
</dbReference>
<dbReference type="InterPro" id="IPR034016">
    <property type="entry name" value="M1_APN-typ"/>
</dbReference>
<proteinExistence type="inferred from homology"/>
<feature type="domain" description="Peptidase M1 membrane alanine aminopeptidase" evidence="12">
    <location>
        <begin position="261"/>
        <end position="482"/>
    </location>
</feature>
<gene>
    <name evidence="15" type="ORF">ROZALSC1DRAFT_28329</name>
</gene>
<dbReference type="Gene3D" id="2.60.40.1730">
    <property type="entry name" value="tricorn interacting facor f3 domain"/>
    <property type="match status" value="1"/>
</dbReference>